<proteinExistence type="inferred from homology"/>
<keyword evidence="4 9" id="KW-0808">Transferase</keyword>
<feature type="transmembrane region" description="Helical" evidence="10">
    <location>
        <begin position="441"/>
        <end position="461"/>
    </location>
</feature>
<accession>A0A4Y8PU83</accession>
<dbReference type="OrthoDB" id="9805788at2"/>
<feature type="transmembrane region" description="Helical" evidence="10">
    <location>
        <begin position="360"/>
        <end position="380"/>
    </location>
</feature>
<comment type="subcellular location">
    <subcellularLocation>
        <location evidence="1">Cell membrane</location>
        <topology evidence="1">Multi-pass membrane protein</topology>
    </subcellularLocation>
</comment>
<evidence type="ECO:0000256" key="3">
    <source>
        <dbReference type="ARBA" id="ARBA00022475"/>
    </source>
</evidence>
<keyword evidence="3 9" id="KW-1003">Cell membrane</keyword>
<evidence type="ECO:0000256" key="2">
    <source>
        <dbReference type="ARBA" id="ARBA00010323"/>
    </source>
</evidence>
<name>A0A4Y8PU83_9BACL</name>
<organism evidence="11 12">
    <name type="scientific">Paenibacillus athensensis</name>
    <dbReference type="NCBI Taxonomy" id="1967502"/>
    <lineage>
        <taxon>Bacteria</taxon>
        <taxon>Bacillati</taxon>
        <taxon>Bacillota</taxon>
        <taxon>Bacilli</taxon>
        <taxon>Bacillales</taxon>
        <taxon>Paenibacillaceae</taxon>
        <taxon>Paenibacillus</taxon>
    </lineage>
</organism>
<feature type="transmembrane region" description="Helical" evidence="10">
    <location>
        <begin position="70"/>
        <end position="90"/>
    </location>
</feature>
<keyword evidence="12" id="KW-1185">Reference proteome</keyword>
<dbReference type="InterPro" id="IPR028362">
    <property type="entry name" value="AlgI"/>
</dbReference>
<keyword evidence="5 10" id="KW-0812">Transmembrane</keyword>
<feature type="transmembrane region" description="Helical" evidence="10">
    <location>
        <begin position="35"/>
        <end position="58"/>
    </location>
</feature>
<feature type="transmembrane region" description="Helical" evidence="10">
    <location>
        <begin position="401"/>
        <end position="421"/>
    </location>
</feature>
<dbReference type="Pfam" id="PF03062">
    <property type="entry name" value="MBOAT"/>
    <property type="match status" value="1"/>
</dbReference>
<feature type="transmembrane region" description="Helical" evidence="10">
    <location>
        <begin position="309"/>
        <end position="332"/>
    </location>
</feature>
<dbReference type="EMBL" id="MYFO01000047">
    <property type="protein sequence ID" value="TFE83541.1"/>
    <property type="molecule type" value="Genomic_DNA"/>
</dbReference>
<evidence type="ECO:0000256" key="5">
    <source>
        <dbReference type="ARBA" id="ARBA00022692"/>
    </source>
</evidence>
<dbReference type="PANTHER" id="PTHR13285:SF23">
    <property type="entry name" value="TEICHOIC ACID D-ALANYLTRANSFERASE"/>
    <property type="match status" value="1"/>
</dbReference>
<evidence type="ECO:0008006" key="13">
    <source>
        <dbReference type="Google" id="ProtNLM"/>
    </source>
</evidence>
<evidence type="ECO:0000256" key="4">
    <source>
        <dbReference type="ARBA" id="ARBA00022679"/>
    </source>
</evidence>
<dbReference type="Proteomes" id="UP000298246">
    <property type="component" value="Unassembled WGS sequence"/>
</dbReference>
<comment type="similarity">
    <text evidence="2 9">Belongs to the membrane-bound acyltransferase family.</text>
</comment>
<dbReference type="GO" id="GO:0042121">
    <property type="term" value="P:alginic acid biosynthetic process"/>
    <property type="evidence" value="ECO:0007669"/>
    <property type="project" value="InterPro"/>
</dbReference>
<dbReference type="InterPro" id="IPR004299">
    <property type="entry name" value="MBOAT_fam"/>
</dbReference>
<protein>
    <recommendedName>
        <fullName evidence="13">MBOAT family protein</fullName>
    </recommendedName>
</protein>
<keyword evidence="6 10" id="KW-1133">Transmembrane helix</keyword>
<dbReference type="InterPro" id="IPR024194">
    <property type="entry name" value="Ac/AlaTfrase_AlgI/DltB"/>
</dbReference>
<reference evidence="11 12" key="1">
    <citation type="submission" date="2017-03" db="EMBL/GenBank/DDBJ databases">
        <title>Isolation of Levoglucosan Utilizing Bacteria.</title>
        <authorList>
            <person name="Arya A.S."/>
        </authorList>
    </citation>
    <scope>NUCLEOTIDE SEQUENCE [LARGE SCALE GENOMIC DNA]</scope>
    <source>
        <strain evidence="11 12">MEC069</strain>
    </source>
</reference>
<feature type="transmembrane region" description="Helical" evidence="10">
    <location>
        <begin position="144"/>
        <end position="164"/>
    </location>
</feature>
<evidence type="ECO:0000256" key="9">
    <source>
        <dbReference type="PIRNR" id="PIRNR016636"/>
    </source>
</evidence>
<feature type="transmembrane region" description="Helical" evidence="10">
    <location>
        <begin position="7"/>
        <end position="23"/>
    </location>
</feature>
<evidence type="ECO:0000256" key="1">
    <source>
        <dbReference type="ARBA" id="ARBA00004651"/>
    </source>
</evidence>
<sequence length="473" mass="53647">MLFHTPEFFVLLTVILILYYAMPKSRIVIMALANAVFYAATGAAYFVLFFGIVSLVYALSRQLHSKYGKLVYGLSLVIVIGNLAFFKYSLFALHNVERALGIQWLAMDSFLAKVALPIGISFYTFQLIAYLVDVRKGKLQPSRSWIEFWVFISYFAHSLAGPILRGSDFLPQLERVAEIRFSPSRFKLGLAYLCMGLVKKVVLADWITPYADSFFAKGAAMSGGEAWVAAYLFAFQIYFDFSAYSEMAVGIGYMMGVRLDLNFKTPYLSGSATEFWRRWHITLSSWIRDYIYIPLGGSRKGEIRQYANLVAAMAISGLWHGAAWTFVVWGLFHGGLQVAHKMYTGLLGKLGLGKLPEFRLYRWLTIAVFFHLVCISWVLFRVEGIRTALHLIKKMLLLPQLSFAGLAPYLAVAAGLFLLHIAEYNVRKRAGTISIYWHRYVPAFLRGAVYTAFIVAVILMMKSGQNNFIYFKF</sequence>
<evidence type="ECO:0000256" key="7">
    <source>
        <dbReference type="ARBA" id="ARBA00023136"/>
    </source>
</evidence>
<dbReference type="RefSeq" id="WP_134757098.1">
    <property type="nucleotide sequence ID" value="NZ_MYFO02000009.1"/>
</dbReference>
<dbReference type="InterPro" id="IPR051085">
    <property type="entry name" value="MB_O-acyltransferase"/>
</dbReference>
<dbReference type="PANTHER" id="PTHR13285">
    <property type="entry name" value="ACYLTRANSFERASE"/>
    <property type="match status" value="1"/>
</dbReference>
<gene>
    <name evidence="11" type="ORF">B5M42_22720</name>
</gene>
<dbReference type="PIRSF" id="PIRSF016636">
    <property type="entry name" value="AlgI_DltB"/>
    <property type="match status" value="1"/>
</dbReference>
<evidence type="ECO:0000256" key="6">
    <source>
        <dbReference type="ARBA" id="ARBA00022989"/>
    </source>
</evidence>
<comment type="caution">
    <text evidence="11">The sequence shown here is derived from an EMBL/GenBank/DDBJ whole genome shotgun (WGS) entry which is preliminary data.</text>
</comment>
<evidence type="ECO:0000256" key="10">
    <source>
        <dbReference type="SAM" id="Phobius"/>
    </source>
</evidence>
<keyword evidence="7 9" id="KW-0472">Membrane</keyword>
<dbReference type="GO" id="GO:0016746">
    <property type="term" value="F:acyltransferase activity"/>
    <property type="evidence" value="ECO:0007669"/>
    <property type="project" value="UniProtKB-KW"/>
</dbReference>
<dbReference type="GO" id="GO:0005886">
    <property type="term" value="C:plasma membrane"/>
    <property type="evidence" value="ECO:0007669"/>
    <property type="project" value="UniProtKB-SubCell"/>
</dbReference>
<feature type="transmembrane region" description="Helical" evidence="10">
    <location>
        <begin position="110"/>
        <end position="132"/>
    </location>
</feature>
<keyword evidence="8 9" id="KW-0012">Acyltransferase</keyword>
<evidence type="ECO:0000313" key="12">
    <source>
        <dbReference type="Proteomes" id="UP000298246"/>
    </source>
</evidence>
<dbReference type="AlphaFoldDB" id="A0A4Y8PU83"/>
<feature type="transmembrane region" description="Helical" evidence="10">
    <location>
        <begin position="184"/>
        <end position="202"/>
    </location>
</feature>
<evidence type="ECO:0000256" key="8">
    <source>
        <dbReference type="ARBA" id="ARBA00023315"/>
    </source>
</evidence>
<evidence type="ECO:0000313" key="11">
    <source>
        <dbReference type="EMBL" id="TFE83541.1"/>
    </source>
</evidence>
<dbReference type="PIRSF" id="PIRSF500217">
    <property type="entry name" value="AlgI"/>
    <property type="match status" value="1"/>
</dbReference>